<dbReference type="OrthoDB" id="6048568at2759"/>
<dbReference type="SUPFAM" id="SSF52266">
    <property type="entry name" value="SGNH hydrolase"/>
    <property type="match status" value="1"/>
</dbReference>
<gene>
    <name evidence="1" type="ORF">MGAL_10B049855</name>
</gene>
<accession>A0A8B6CLE1</accession>
<dbReference type="AlphaFoldDB" id="A0A8B6CLE1"/>
<dbReference type="EMBL" id="UYJE01001907">
    <property type="protein sequence ID" value="VDI06283.1"/>
    <property type="molecule type" value="Genomic_DNA"/>
</dbReference>
<reference evidence="1" key="1">
    <citation type="submission" date="2018-11" db="EMBL/GenBank/DDBJ databases">
        <authorList>
            <person name="Alioto T."/>
            <person name="Alioto T."/>
        </authorList>
    </citation>
    <scope>NUCLEOTIDE SEQUENCE</scope>
</reference>
<proteinExistence type="predicted"/>
<dbReference type="Gene3D" id="3.40.50.1110">
    <property type="entry name" value="SGNH hydrolase"/>
    <property type="match status" value="1"/>
</dbReference>
<name>A0A8B6CLE1_MYTGA</name>
<evidence type="ECO:0000313" key="1">
    <source>
        <dbReference type="EMBL" id="VDI06283.1"/>
    </source>
</evidence>
<evidence type="ECO:0000313" key="2">
    <source>
        <dbReference type="Proteomes" id="UP000596742"/>
    </source>
</evidence>
<keyword evidence="2" id="KW-1185">Reference proteome</keyword>
<comment type="caution">
    <text evidence="1">The sequence shown here is derived from an EMBL/GenBank/DDBJ whole genome shotgun (WGS) entry which is preliminary data.</text>
</comment>
<organism evidence="1 2">
    <name type="scientific">Mytilus galloprovincialis</name>
    <name type="common">Mediterranean mussel</name>
    <dbReference type="NCBI Taxonomy" id="29158"/>
    <lineage>
        <taxon>Eukaryota</taxon>
        <taxon>Metazoa</taxon>
        <taxon>Spiralia</taxon>
        <taxon>Lophotrochozoa</taxon>
        <taxon>Mollusca</taxon>
        <taxon>Bivalvia</taxon>
        <taxon>Autobranchia</taxon>
        <taxon>Pteriomorphia</taxon>
        <taxon>Mytilida</taxon>
        <taxon>Mytiloidea</taxon>
        <taxon>Mytilidae</taxon>
        <taxon>Mytilinae</taxon>
        <taxon>Mytilus</taxon>
    </lineage>
</organism>
<dbReference type="Proteomes" id="UP000596742">
    <property type="component" value="Unassembled WGS sequence"/>
</dbReference>
<protein>
    <submittedName>
        <fullName evidence="1">Uncharacterized protein</fullName>
    </submittedName>
</protein>
<dbReference type="InterPro" id="IPR036514">
    <property type="entry name" value="SGNH_hydro_sf"/>
</dbReference>
<sequence length="246" mass="29023">MSLNKLHKQLSKPEISPSNTKLRAYTPVLLSDSKGIKLKNRVFSDHPVTQHIQWWCKGGETFQNRYDWLKANLSSKLTTTGNIWLYVWLGTCNLTRKDGRYISIRSTDNSTVDKCVEYIEKIIKLIKEYQNNKISILEIPVYSISKYNKSLRHSSPEQFESQDKQLEEQIHTLNSYIRNINKALGVYSLQFTTDIQNHRKVKAHKHPENRNYFNFELYSDGLHPGHTLARYWLRKISNQMSRDCWK</sequence>